<evidence type="ECO:0000256" key="1">
    <source>
        <dbReference type="SAM" id="MobiDB-lite"/>
    </source>
</evidence>
<evidence type="ECO:0000313" key="2">
    <source>
        <dbReference type="EnsemblMetazoa" id="AATE018950-PA.1"/>
    </source>
</evidence>
<organism evidence="2">
    <name type="scientific">Anopheles atroparvus</name>
    <name type="common">European mosquito</name>
    <dbReference type="NCBI Taxonomy" id="41427"/>
    <lineage>
        <taxon>Eukaryota</taxon>
        <taxon>Metazoa</taxon>
        <taxon>Ecdysozoa</taxon>
        <taxon>Arthropoda</taxon>
        <taxon>Hexapoda</taxon>
        <taxon>Insecta</taxon>
        <taxon>Pterygota</taxon>
        <taxon>Neoptera</taxon>
        <taxon>Endopterygota</taxon>
        <taxon>Diptera</taxon>
        <taxon>Nematocera</taxon>
        <taxon>Culicoidea</taxon>
        <taxon>Culicidae</taxon>
        <taxon>Anophelinae</taxon>
        <taxon>Anopheles</taxon>
    </lineage>
</organism>
<evidence type="ECO:0008006" key="3">
    <source>
        <dbReference type="Google" id="ProtNLM"/>
    </source>
</evidence>
<feature type="compositionally biased region" description="Polar residues" evidence="1">
    <location>
        <begin position="1"/>
        <end position="10"/>
    </location>
</feature>
<protein>
    <recommendedName>
        <fullName evidence="3">Peptidase aspartic putative domain-containing protein</fullName>
    </recommendedName>
</protein>
<accession>A0A182JIZ3</accession>
<dbReference type="PANTHER" id="PTHR47331">
    <property type="entry name" value="PHD-TYPE DOMAIN-CONTAINING PROTEIN"/>
    <property type="match status" value="1"/>
</dbReference>
<sequence>MERGETSQPLATAGSMAEEQSLAPTGMLGSSPLATVETGPGAPLAPAEEAHPDPLANSTARPPRRRHTNTSLSHSLTGDDTYTEDLTILNDLRRREIEIERRLLKLELEQIAVEKSLIAGRHSIHLHQEALKMAEVEMVTPSRLPGLSTSASTSVRSVPPGLATGQSFGATAATPQFLNAGPRPSRLTFMGGSGGSRPRETMATAFLNQSQILARQGGNKELPRFSGRPEEWAIFIASFESSTDLCGFSDEENMLRLQKALSGKALDAVRSRLLHPANLKSVIETLRMLFGRPEIIIHQIMQQIRKIPAPRLERMESIVNFGVAVQDMCATIEAAGVHEYLCDATLLYELAEKLPDTLRLDWARHRLVLKWVTLAEFGSWLNELVHAASLISLPSISGPRTERNEFEPRKEKPRYHLNVHQIEEQKTASSSRNAVCPVCSGSCSGLTICEQFSDLAPQERWNTIRRLGLCRKCLTSHGSRWQVSRPCGKNGCGYFHHPLLHDDVRYRDPRRTAVESIHTHSVSSGNVLLPYVPITVYGKNRTVDTFAFLDSGSTGTFVERGLAEELNLEGKPFPLCLKWTGDTIREESDSIMFSLNISALGGMKIHKIPKAHTMQRLSLPAQSVCASDLASRYGHLKDIPLPYYTGIKPRIIIGVDNFHLARPQRYAEGGEHEPIAVKTPLGWMLYGPCTGESGTNVKGNAVAHSFHICDCSIARDKALDTLVKEHFSIESLGISKNPPALLSKDNERALAILSTETKLKEGRFETGLLWRFGDVQLPCSKSMTLKRYACLRKRMENDAALASAIKDTMRG</sequence>
<proteinExistence type="predicted"/>
<reference evidence="2" key="1">
    <citation type="submission" date="2022-08" db="UniProtKB">
        <authorList>
            <consortium name="EnsemblMetazoa"/>
        </authorList>
    </citation>
    <scope>IDENTIFICATION</scope>
    <source>
        <strain evidence="2">EBRO</strain>
    </source>
</reference>
<feature type="compositionally biased region" description="Polar residues" evidence="1">
    <location>
        <begin position="69"/>
        <end position="79"/>
    </location>
</feature>
<dbReference type="VEuPathDB" id="VectorBase:AATE018950"/>
<name>A0A182JIZ3_ANOAO</name>
<dbReference type="Pfam" id="PF03564">
    <property type="entry name" value="DUF1759"/>
    <property type="match status" value="1"/>
</dbReference>
<feature type="region of interest" description="Disordered" evidence="1">
    <location>
        <begin position="1"/>
        <end position="79"/>
    </location>
</feature>
<dbReference type="InterPro" id="IPR005312">
    <property type="entry name" value="DUF1759"/>
</dbReference>
<dbReference type="EnsemblMetazoa" id="AATE018950-RA">
    <property type="protein sequence ID" value="AATE018950-PA.1"/>
    <property type="gene ID" value="AATE018950"/>
</dbReference>
<dbReference type="AlphaFoldDB" id="A0A182JIZ3"/>
<dbReference type="STRING" id="41427.A0A182JIZ3"/>
<dbReference type="PANTHER" id="PTHR47331:SF5">
    <property type="entry name" value="RIBONUCLEASE H"/>
    <property type="match status" value="1"/>
</dbReference>